<dbReference type="Gene3D" id="3.30.300.20">
    <property type="match status" value="1"/>
</dbReference>
<dbReference type="InterPro" id="IPR003718">
    <property type="entry name" value="OsmC/Ohr_fam"/>
</dbReference>
<protein>
    <submittedName>
        <fullName evidence="1">OsmC family protein</fullName>
    </submittedName>
</protein>
<dbReference type="PANTHER" id="PTHR39624:SF2">
    <property type="entry name" value="OSMC-LIKE PROTEIN"/>
    <property type="match status" value="1"/>
</dbReference>
<reference evidence="1 2" key="1">
    <citation type="submission" date="2023-10" db="EMBL/GenBank/DDBJ databases">
        <title>Noviherbaspirillum sp. CPCC 100848 genome assembly.</title>
        <authorList>
            <person name="Li X.Y."/>
            <person name="Fang X.M."/>
        </authorList>
    </citation>
    <scope>NUCLEOTIDE SEQUENCE [LARGE SCALE GENOMIC DNA]</scope>
    <source>
        <strain evidence="1 2">CPCC 100848</strain>
    </source>
</reference>
<dbReference type="PANTHER" id="PTHR39624">
    <property type="entry name" value="PROTEIN INVOLVED IN RIMO-MEDIATED BETA-METHYLTHIOLATION OF RIBOSOMAL PROTEIN S12 YCAO"/>
    <property type="match status" value="1"/>
</dbReference>
<name>A0ABU6JDN5_9BURK</name>
<dbReference type="SUPFAM" id="SSF82784">
    <property type="entry name" value="OsmC-like"/>
    <property type="match status" value="1"/>
</dbReference>
<gene>
    <name evidence="1" type="ORF">RY831_21560</name>
</gene>
<dbReference type="EMBL" id="JAWIIV010000021">
    <property type="protein sequence ID" value="MEC4721760.1"/>
    <property type="molecule type" value="Genomic_DNA"/>
</dbReference>
<dbReference type="Pfam" id="PF02566">
    <property type="entry name" value="OsmC"/>
    <property type="match status" value="1"/>
</dbReference>
<organism evidence="1 2">
    <name type="scientific">Noviherbaspirillum album</name>
    <dbReference type="NCBI Taxonomy" id="3080276"/>
    <lineage>
        <taxon>Bacteria</taxon>
        <taxon>Pseudomonadati</taxon>
        <taxon>Pseudomonadota</taxon>
        <taxon>Betaproteobacteria</taxon>
        <taxon>Burkholderiales</taxon>
        <taxon>Oxalobacteraceae</taxon>
        <taxon>Noviherbaspirillum</taxon>
    </lineage>
</organism>
<dbReference type="InterPro" id="IPR036102">
    <property type="entry name" value="OsmC/Ohrsf"/>
</dbReference>
<proteinExistence type="predicted"/>
<accession>A0ABU6JDN5</accession>
<keyword evidence="2" id="KW-1185">Reference proteome</keyword>
<dbReference type="Proteomes" id="UP001352263">
    <property type="component" value="Unassembled WGS sequence"/>
</dbReference>
<evidence type="ECO:0000313" key="2">
    <source>
        <dbReference type="Proteomes" id="UP001352263"/>
    </source>
</evidence>
<dbReference type="RefSeq" id="WP_326508445.1">
    <property type="nucleotide sequence ID" value="NZ_JAWIIV010000021.1"/>
</dbReference>
<comment type="caution">
    <text evidence="1">The sequence shown here is derived from an EMBL/GenBank/DDBJ whole genome shotgun (WGS) entry which is preliminary data.</text>
</comment>
<dbReference type="InterPro" id="IPR015946">
    <property type="entry name" value="KH_dom-like_a/b"/>
</dbReference>
<sequence length="130" mass="14532">MATVHSYSDSGYRQILSARHHELKADEPVAQGGTDTGPAPYELLLASLAACTSLTLRMYGDRKEWKLGRIEVDLEFFRDSDGAEHITRTVRIGAAIDEEKRQRLADICERTPVTKTLMRSLAITTVLQAR</sequence>
<evidence type="ECO:0000313" key="1">
    <source>
        <dbReference type="EMBL" id="MEC4721760.1"/>
    </source>
</evidence>